<sequence>MRLLSFKAVILAVIVAIVFILFQYTQQENKSMSTPQNVTLHFDQQGIKDFNTYTGGDVDIQPAGMSFFDLDWTPPDLGSVNIAHENHTLTLDNAFSVLGNSKNNNVSKGIIGISINASLNKAEFVEPKEAYLAYKELLTQINQQGWQQYYAPYASRISKQDNLRSIKQFNEVTDPSYILSYEEWSGLFNSNPDQSLYYNLYLDGIIVIITVDRTEINEIGQEQYMLRFAFNTAGYTGVNLIEGGSKLEGAALKQAYEDMIKLSLTSRLKKELDLQEQGYTIDESYETPDFWEYMK</sequence>
<dbReference type="EMBL" id="QJSU01000002">
    <property type="protein sequence ID" value="PYE40253.1"/>
    <property type="molecule type" value="Genomic_DNA"/>
</dbReference>
<keyword evidence="1" id="KW-0472">Membrane</keyword>
<dbReference type="AlphaFoldDB" id="A0A2V4UJ82"/>
<feature type="transmembrane region" description="Helical" evidence="1">
    <location>
        <begin position="6"/>
        <end position="24"/>
    </location>
</feature>
<keyword evidence="1" id="KW-1133">Transmembrane helix</keyword>
<proteinExistence type="predicted"/>
<organism evidence="2 3">
    <name type="scientific">Psychrobacter fozii</name>
    <dbReference type="NCBI Taxonomy" id="198480"/>
    <lineage>
        <taxon>Bacteria</taxon>
        <taxon>Pseudomonadati</taxon>
        <taxon>Pseudomonadota</taxon>
        <taxon>Gammaproteobacteria</taxon>
        <taxon>Moraxellales</taxon>
        <taxon>Moraxellaceae</taxon>
        <taxon>Psychrobacter</taxon>
    </lineage>
</organism>
<dbReference type="Proteomes" id="UP000247746">
    <property type="component" value="Unassembled WGS sequence"/>
</dbReference>
<comment type="caution">
    <text evidence="2">The sequence shown here is derived from an EMBL/GenBank/DDBJ whole genome shotgun (WGS) entry which is preliminary data.</text>
</comment>
<protein>
    <submittedName>
        <fullName evidence="2">Uncharacterized protein</fullName>
    </submittedName>
</protein>
<evidence type="ECO:0000313" key="3">
    <source>
        <dbReference type="Proteomes" id="UP000247746"/>
    </source>
</evidence>
<dbReference type="OrthoDB" id="6677205at2"/>
<name>A0A2V4UJ82_9GAMM</name>
<evidence type="ECO:0000313" key="2">
    <source>
        <dbReference type="EMBL" id="PYE40253.1"/>
    </source>
</evidence>
<dbReference type="RefSeq" id="WP_110922429.1">
    <property type="nucleotide sequence ID" value="NZ_QJSU01000002.1"/>
</dbReference>
<accession>A0A2V4UJ82</accession>
<gene>
    <name evidence="2" type="ORF">DFP82_102215</name>
</gene>
<keyword evidence="3" id="KW-1185">Reference proteome</keyword>
<evidence type="ECO:0000256" key="1">
    <source>
        <dbReference type="SAM" id="Phobius"/>
    </source>
</evidence>
<keyword evidence="1" id="KW-0812">Transmembrane</keyword>
<reference evidence="2 3" key="1">
    <citation type="submission" date="2018-06" db="EMBL/GenBank/DDBJ databases">
        <title>Genomic Encyclopedia of Type Strains, Phase III (KMG-III): the genomes of soil and plant-associated and newly described type strains.</title>
        <authorList>
            <person name="Whitman W."/>
        </authorList>
    </citation>
    <scope>NUCLEOTIDE SEQUENCE [LARGE SCALE GENOMIC DNA]</scope>
    <source>
        <strain evidence="2 3">CECT 5889</strain>
    </source>
</reference>